<evidence type="ECO:0000256" key="1">
    <source>
        <dbReference type="SAM" id="MobiDB-lite"/>
    </source>
</evidence>
<feature type="region of interest" description="Disordered" evidence="1">
    <location>
        <begin position="206"/>
        <end position="227"/>
    </location>
</feature>
<reference evidence="3" key="1">
    <citation type="journal article" date="2002" name="Science">
        <title>The draft genome of Ciona intestinalis: insights into chordate and vertebrate origins.</title>
        <authorList>
            <person name="Dehal P."/>
            <person name="Satou Y."/>
            <person name="Campbell R.K."/>
            <person name="Chapman J."/>
            <person name="Degnan B."/>
            <person name="De Tomaso A."/>
            <person name="Davidson B."/>
            <person name="Di Gregorio A."/>
            <person name="Gelpke M."/>
            <person name="Goodstein D.M."/>
            <person name="Harafuji N."/>
            <person name="Hastings K.E."/>
            <person name="Ho I."/>
            <person name="Hotta K."/>
            <person name="Huang W."/>
            <person name="Kawashima T."/>
            <person name="Lemaire P."/>
            <person name="Martinez D."/>
            <person name="Meinertzhagen I.A."/>
            <person name="Necula S."/>
            <person name="Nonaka M."/>
            <person name="Putnam N."/>
            <person name="Rash S."/>
            <person name="Saiga H."/>
            <person name="Satake M."/>
            <person name="Terry A."/>
            <person name="Yamada L."/>
            <person name="Wang H.G."/>
            <person name="Awazu S."/>
            <person name="Azumi K."/>
            <person name="Boore J."/>
            <person name="Branno M."/>
            <person name="Chin-Bow S."/>
            <person name="DeSantis R."/>
            <person name="Doyle S."/>
            <person name="Francino P."/>
            <person name="Keys D.N."/>
            <person name="Haga S."/>
            <person name="Hayashi H."/>
            <person name="Hino K."/>
            <person name="Imai K.S."/>
            <person name="Inaba K."/>
            <person name="Kano S."/>
            <person name="Kobayashi K."/>
            <person name="Kobayashi M."/>
            <person name="Lee B.I."/>
            <person name="Makabe K.W."/>
            <person name="Manohar C."/>
            <person name="Matassi G."/>
            <person name="Medina M."/>
            <person name="Mochizuki Y."/>
            <person name="Mount S."/>
            <person name="Morishita T."/>
            <person name="Miura S."/>
            <person name="Nakayama A."/>
            <person name="Nishizaka S."/>
            <person name="Nomoto H."/>
            <person name="Ohta F."/>
            <person name="Oishi K."/>
            <person name="Rigoutsos I."/>
            <person name="Sano M."/>
            <person name="Sasaki A."/>
            <person name="Sasakura Y."/>
            <person name="Shoguchi E."/>
            <person name="Shin-i T."/>
            <person name="Spagnuolo A."/>
            <person name="Stainier D."/>
            <person name="Suzuki M.M."/>
            <person name="Tassy O."/>
            <person name="Takatori N."/>
            <person name="Tokuoka M."/>
            <person name="Yagi K."/>
            <person name="Yoshizaki F."/>
            <person name="Wada S."/>
            <person name="Zhang C."/>
            <person name="Hyatt P.D."/>
            <person name="Larimer F."/>
            <person name="Detter C."/>
            <person name="Doggett N."/>
            <person name="Glavina T."/>
            <person name="Hawkins T."/>
            <person name="Richardson P."/>
            <person name="Lucas S."/>
            <person name="Kohara Y."/>
            <person name="Levine M."/>
            <person name="Satoh N."/>
            <person name="Rokhsar D.S."/>
        </authorList>
    </citation>
    <scope>NUCLEOTIDE SEQUENCE [LARGE SCALE GENOMIC DNA]</scope>
</reference>
<dbReference type="EMBL" id="EAAA01000293">
    <property type="status" value="NOT_ANNOTATED_CDS"/>
    <property type="molecule type" value="Genomic_DNA"/>
</dbReference>
<dbReference type="HOGENOM" id="CLU_1219338_0_0_1"/>
<proteinExistence type="predicted"/>
<evidence type="ECO:0000313" key="3">
    <source>
        <dbReference type="Proteomes" id="UP000008144"/>
    </source>
</evidence>
<dbReference type="Ensembl" id="ENSCINT00000035085.1">
    <property type="protein sequence ID" value="ENSCINP00000031372.1"/>
    <property type="gene ID" value="ENSCING00000024709.1"/>
</dbReference>
<keyword evidence="3" id="KW-1185">Reference proteome</keyword>
<evidence type="ECO:0000313" key="2">
    <source>
        <dbReference type="Ensembl" id="ENSCINP00000031372.1"/>
    </source>
</evidence>
<dbReference type="AlphaFoldDB" id="H2XNY9"/>
<reference evidence="2" key="2">
    <citation type="journal article" date="2008" name="Genome Biol.">
        <title>Improved genome assembly and evidence-based global gene model set for the chordate Ciona intestinalis: new insight into intron and operon populations.</title>
        <authorList>
            <person name="Satou Y."/>
            <person name="Mineta K."/>
            <person name="Ogasawara M."/>
            <person name="Sasakura Y."/>
            <person name="Shoguchi E."/>
            <person name="Ueno K."/>
            <person name="Yamada L."/>
            <person name="Matsumoto J."/>
            <person name="Wasserscheid J."/>
            <person name="Dewar K."/>
            <person name="Wiley G.B."/>
            <person name="Macmil S.L."/>
            <person name="Roe B.A."/>
            <person name="Zeller R.W."/>
            <person name="Hastings K.E."/>
            <person name="Lemaire P."/>
            <person name="Lindquist E."/>
            <person name="Endo T."/>
            <person name="Hotta K."/>
            <person name="Inaba K."/>
        </authorList>
    </citation>
    <scope>NUCLEOTIDE SEQUENCE [LARGE SCALE GENOMIC DNA]</scope>
    <source>
        <strain evidence="2">wild type</strain>
    </source>
</reference>
<dbReference type="RefSeq" id="XP_002119264.1">
    <property type="nucleotide sequence ID" value="XM_002119228.4"/>
</dbReference>
<organism evidence="2 3">
    <name type="scientific">Ciona intestinalis</name>
    <name type="common">Transparent sea squirt</name>
    <name type="synonym">Ascidia intestinalis</name>
    <dbReference type="NCBI Taxonomy" id="7719"/>
    <lineage>
        <taxon>Eukaryota</taxon>
        <taxon>Metazoa</taxon>
        <taxon>Chordata</taxon>
        <taxon>Tunicata</taxon>
        <taxon>Ascidiacea</taxon>
        <taxon>Phlebobranchia</taxon>
        <taxon>Cionidae</taxon>
        <taxon>Ciona</taxon>
    </lineage>
</organism>
<accession>A0A1W2W2I7</accession>
<sequence length="227" mass="25941">MEYSMEMAKLSRMSYYGTGIGKGLQVPEWDYKSVGDHKTSGRLFLQKSPRDVFTVDLKREMVENDRRIKTSMQAHRTTLHSDKKNLEQVMRNNTKPYVCYRGNILSRYGEVFNNLPASLSKNHLAESEEMERADPHGGAPMTVVDAETVLSEQYVVCHRCKKTYKESKNTAEACRFHLGPIIGVFGGMCQSCGRLDYTKGCVSGYHTRKPRRQESSQKNNIKKTRPT</sequence>
<accession>H2XNY9</accession>
<reference evidence="2" key="4">
    <citation type="submission" date="2025-09" db="UniProtKB">
        <authorList>
            <consortium name="Ensembl"/>
        </authorList>
    </citation>
    <scope>IDENTIFICATION</scope>
</reference>
<dbReference type="InParanoid" id="H2XNY9"/>
<dbReference type="Proteomes" id="UP000008144">
    <property type="component" value="Chromosome 1"/>
</dbReference>
<dbReference type="OrthoDB" id="9049620at2759"/>
<gene>
    <name evidence="2" type="primary">LOC100187223</name>
</gene>
<name>H2XNY9_CIOIN</name>
<protein>
    <submittedName>
        <fullName evidence="2">Uncharacterized LOC100187223</fullName>
    </submittedName>
</protein>
<reference evidence="2" key="3">
    <citation type="submission" date="2025-08" db="UniProtKB">
        <authorList>
            <consortium name="Ensembl"/>
        </authorList>
    </citation>
    <scope>IDENTIFICATION</scope>
</reference>
<dbReference type="KEGG" id="cin:100187223"/>
<dbReference type="GeneID" id="100187223"/>